<dbReference type="InterPro" id="IPR031722">
    <property type="entry name" value="Coilin_N"/>
</dbReference>
<dbReference type="EMBL" id="CAVLEF010000144">
    <property type="protein sequence ID" value="CAK1552361.1"/>
    <property type="molecule type" value="Genomic_DNA"/>
</dbReference>
<organism evidence="3 4">
    <name type="scientific">Leptosia nina</name>
    <dbReference type="NCBI Taxonomy" id="320188"/>
    <lineage>
        <taxon>Eukaryota</taxon>
        <taxon>Metazoa</taxon>
        <taxon>Ecdysozoa</taxon>
        <taxon>Arthropoda</taxon>
        <taxon>Hexapoda</taxon>
        <taxon>Insecta</taxon>
        <taxon>Pterygota</taxon>
        <taxon>Neoptera</taxon>
        <taxon>Endopterygota</taxon>
        <taxon>Lepidoptera</taxon>
        <taxon>Glossata</taxon>
        <taxon>Ditrysia</taxon>
        <taxon>Papilionoidea</taxon>
        <taxon>Pieridae</taxon>
        <taxon>Pierinae</taxon>
        <taxon>Leptosia</taxon>
    </lineage>
</organism>
<name>A0AAV1JSV9_9NEOP</name>
<feature type="compositionally biased region" description="Basic residues" evidence="1">
    <location>
        <begin position="180"/>
        <end position="191"/>
    </location>
</feature>
<proteinExistence type="predicted"/>
<reference evidence="3 4" key="1">
    <citation type="submission" date="2023-11" db="EMBL/GenBank/DDBJ databases">
        <authorList>
            <person name="Okamura Y."/>
        </authorList>
    </citation>
    <scope>NUCLEOTIDE SEQUENCE [LARGE SCALE GENOMIC DNA]</scope>
</reference>
<protein>
    <recommendedName>
        <fullName evidence="2">Coilin N-terminal domain-containing protein</fullName>
    </recommendedName>
</protein>
<evidence type="ECO:0000313" key="4">
    <source>
        <dbReference type="Proteomes" id="UP001497472"/>
    </source>
</evidence>
<gene>
    <name evidence="3" type="ORF">LNINA_LOCUS11409</name>
</gene>
<comment type="caution">
    <text evidence="3">The sequence shown here is derived from an EMBL/GenBank/DDBJ whole genome shotgun (WGS) entry which is preliminary data.</text>
</comment>
<evidence type="ECO:0000313" key="3">
    <source>
        <dbReference type="EMBL" id="CAK1552361.1"/>
    </source>
</evidence>
<feature type="domain" description="Coilin N-terminal" evidence="2">
    <location>
        <begin position="32"/>
        <end position="131"/>
    </location>
</feature>
<dbReference type="AlphaFoldDB" id="A0AAV1JSV9"/>
<accession>A0AAV1JSV9</accession>
<dbReference type="Proteomes" id="UP001497472">
    <property type="component" value="Unassembled WGS sequence"/>
</dbReference>
<evidence type="ECO:0000259" key="2">
    <source>
        <dbReference type="Pfam" id="PF15862"/>
    </source>
</evidence>
<feature type="region of interest" description="Disordered" evidence="1">
    <location>
        <begin position="160"/>
        <end position="193"/>
    </location>
</feature>
<sequence>MEKNGDCKKCKAAERFRVRVCLRQMYGTADMRSQCLLLVDPEQAVEWLEHRLRALFTLSGSFYLRSSGYLLPSCESLQILNPNDSVEVVPVKEEILDNQANLSQDMTDRNGHEVHWNPSRNMCHNEGSEGKIVQKESQLDASKRKALALLKEKFSGFSGDEHRDGNVLSGDSYSVIGEPKKKRKRVRHRRPKENQKQIDDILNNGVAIMPTTRPPRLVHSV</sequence>
<dbReference type="Pfam" id="PF15862">
    <property type="entry name" value="Coilin_N"/>
    <property type="match status" value="1"/>
</dbReference>
<evidence type="ECO:0000256" key="1">
    <source>
        <dbReference type="SAM" id="MobiDB-lite"/>
    </source>
</evidence>
<keyword evidence="4" id="KW-1185">Reference proteome</keyword>